<sequence length="130" mass="13833">MNGHLFFGEPLGLVVTAADRAQVPVAVMTRSLRYGQALGEQVDDVAPGSLRVPWVEADAGDHGVVDRRVVEGVQHVKRRVADPPHPVGVGEQRHAPGQHLLGVAQIAPAVEVEGQRHVTQLGERIGPATL</sequence>
<name>A0A7W7LHV0_STRNE</name>
<accession>A0A7W7LHV0</accession>
<protein>
    <submittedName>
        <fullName evidence="1">Uncharacterized protein</fullName>
    </submittedName>
</protein>
<dbReference type="EMBL" id="JACHJG010000019">
    <property type="protein sequence ID" value="MBB4890475.1"/>
    <property type="molecule type" value="Genomic_DNA"/>
</dbReference>
<dbReference type="Proteomes" id="UP000556436">
    <property type="component" value="Unassembled WGS sequence"/>
</dbReference>
<evidence type="ECO:0000313" key="2">
    <source>
        <dbReference type="Proteomes" id="UP000556436"/>
    </source>
</evidence>
<keyword evidence="2" id="KW-1185">Reference proteome</keyword>
<gene>
    <name evidence="1" type="ORF">FHS38_006560</name>
</gene>
<proteinExistence type="predicted"/>
<reference evidence="1 2" key="1">
    <citation type="submission" date="2020-08" db="EMBL/GenBank/DDBJ databases">
        <title>Genomic Encyclopedia of Type Strains, Phase III (KMG-III): the genomes of soil and plant-associated and newly described type strains.</title>
        <authorList>
            <person name="Whitman W."/>
        </authorList>
    </citation>
    <scope>NUCLEOTIDE SEQUENCE [LARGE SCALE GENOMIC DNA]</scope>
    <source>
        <strain evidence="1 2">CECT 3265</strain>
    </source>
</reference>
<comment type="caution">
    <text evidence="1">The sequence shown here is derived from an EMBL/GenBank/DDBJ whole genome shotgun (WGS) entry which is preliminary data.</text>
</comment>
<organism evidence="1 2">
    <name type="scientific">Streptomyces netropsis</name>
    <name type="common">Streptoverticillium netropsis</name>
    <dbReference type="NCBI Taxonomy" id="55404"/>
    <lineage>
        <taxon>Bacteria</taxon>
        <taxon>Bacillati</taxon>
        <taxon>Actinomycetota</taxon>
        <taxon>Actinomycetes</taxon>
        <taxon>Kitasatosporales</taxon>
        <taxon>Streptomycetaceae</taxon>
        <taxon>Streptomyces</taxon>
    </lineage>
</organism>
<evidence type="ECO:0000313" key="1">
    <source>
        <dbReference type="EMBL" id="MBB4890475.1"/>
    </source>
</evidence>
<dbReference type="AlphaFoldDB" id="A0A7W7LHV0"/>